<evidence type="ECO:0000256" key="1">
    <source>
        <dbReference type="ARBA" id="ARBA00009684"/>
    </source>
</evidence>
<dbReference type="Gene3D" id="3.30.70.890">
    <property type="entry name" value="GHMP kinase, C-terminal domain"/>
    <property type="match status" value="1"/>
</dbReference>
<dbReference type="SUPFAM" id="SSF54211">
    <property type="entry name" value="Ribosomal protein S5 domain 2-like"/>
    <property type="match status" value="1"/>
</dbReference>
<evidence type="ECO:0000256" key="3">
    <source>
        <dbReference type="ARBA" id="ARBA00017473"/>
    </source>
</evidence>
<comment type="pathway">
    <text evidence="10">Isoprenoid biosynthesis; isopentenyl diphosphate biosynthesis via DXP pathway; isopentenyl diphosphate from 1-deoxy-D-xylulose 5-phosphate: step 3/6.</text>
</comment>
<dbReference type="GO" id="GO:0005524">
    <property type="term" value="F:ATP binding"/>
    <property type="evidence" value="ECO:0007669"/>
    <property type="project" value="UniProtKB-UniRule"/>
</dbReference>
<dbReference type="SUPFAM" id="SSF55060">
    <property type="entry name" value="GHMP Kinase, C-terminal domain"/>
    <property type="match status" value="1"/>
</dbReference>
<feature type="active site" evidence="10">
    <location>
        <position position="13"/>
    </location>
</feature>
<evidence type="ECO:0000256" key="9">
    <source>
        <dbReference type="ARBA" id="ARBA00032554"/>
    </source>
</evidence>
<evidence type="ECO:0000256" key="6">
    <source>
        <dbReference type="ARBA" id="ARBA00022777"/>
    </source>
</evidence>
<protein>
    <recommendedName>
        <fullName evidence="3 10">4-diphosphocytidyl-2-C-methyl-D-erythritol kinase</fullName>
        <shortName evidence="10">CMK</shortName>
        <ecNumber evidence="2 10">2.7.1.148</ecNumber>
    </recommendedName>
    <alternativeName>
        <fullName evidence="9 10">4-(cytidine-5'-diphospho)-2-C-methyl-D-erythritol kinase</fullName>
    </alternativeName>
</protein>
<dbReference type="GO" id="GO:0019288">
    <property type="term" value="P:isopentenyl diphosphate biosynthetic process, methylerythritol 4-phosphate pathway"/>
    <property type="evidence" value="ECO:0007669"/>
    <property type="project" value="UniProtKB-UniRule"/>
</dbReference>
<keyword evidence="7 10" id="KW-0067">ATP-binding</keyword>
<dbReference type="NCBIfam" id="NF011202">
    <property type="entry name" value="PRK14608.1"/>
    <property type="match status" value="1"/>
</dbReference>
<dbReference type="InterPro" id="IPR006204">
    <property type="entry name" value="GHMP_kinase_N_dom"/>
</dbReference>
<keyword evidence="4 10" id="KW-0808">Transferase</keyword>
<comment type="catalytic activity">
    <reaction evidence="10">
        <text>4-CDP-2-C-methyl-D-erythritol + ATP = 4-CDP-2-C-methyl-D-erythritol 2-phosphate + ADP + H(+)</text>
        <dbReference type="Rhea" id="RHEA:18437"/>
        <dbReference type="ChEBI" id="CHEBI:15378"/>
        <dbReference type="ChEBI" id="CHEBI:30616"/>
        <dbReference type="ChEBI" id="CHEBI:57823"/>
        <dbReference type="ChEBI" id="CHEBI:57919"/>
        <dbReference type="ChEBI" id="CHEBI:456216"/>
        <dbReference type="EC" id="2.7.1.148"/>
    </reaction>
</comment>
<dbReference type="EC" id="2.7.1.148" evidence="2 10"/>
<evidence type="ECO:0000256" key="5">
    <source>
        <dbReference type="ARBA" id="ARBA00022741"/>
    </source>
</evidence>
<dbReference type="InterPro" id="IPR004424">
    <property type="entry name" value="IspE"/>
</dbReference>
<dbReference type="InterPro" id="IPR036554">
    <property type="entry name" value="GHMP_kinase_C_sf"/>
</dbReference>
<dbReference type="InterPro" id="IPR014721">
    <property type="entry name" value="Ribsml_uS5_D2-typ_fold_subgr"/>
</dbReference>
<dbReference type="Pfam" id="PF00288">
    <property type="entry name" value="GHMP_kinases_N"/>
    <property type="match status" value="1"/>
</dbReference>
<dbReference type="PANTHER" id="PTHR43527">
    <property type="entry name" value="4-DIPHOSPHOCYTIDYL-2-C-METHYL-D-ERYTHRITOL KINASE, CHLOROPLASTIC"/>
    <property type="match status" value="1"/>
</dbReference>
<dbReference type="OrthoDB" id="9809438at2"/>
<reference evidence="14" key="1">
    <citation type="submission" date="2017-04" db="EMBL/GenBank/DDBJ databases">
        <authorList>
            <person name="Varghese N."/>
            <person name="Submissions S."/>
        </authorList>
    </citation>
    <scope>NUCLEOTIDE SEQUENCE [LARGE SCALE GENOMIC DNA]</scope>
</reference>
<dbReference type="GO" id="GO:0016114">
    <property type="term" value="P:terpenoid biosynthetic process"/>
    <property type="evidence" value="ECO:0007669"/>
    <property type="project" value="UniProtKB-UniRule"/>
</dbReference>
<dbReference type="Proteomes" id="UP000194450">
    <property type="component" value="Unassembled WGS sequence"/>
</dbReference>
<evidence type="ECO:0000259" key="12">
    <source>
        <dbReference type="Pfam" id="PF08544"/>
    </source>
</evidence>
<organism evidence="13 14">
    <name type="scientific">Pseudidiomarina planktonica</name>
    <dbReference type="NCBI Taxonomy" id="1323738"/>
    <lineage>
        <taxon>Bacteria</taxon>
        <taxon>Pseudomonadati</taxon>
        <taxon>Pseudomonadota</taxon>
        <taxon>Gammaproteobacteria</taxon>
        <taxon>Alteromonadales</taxon>
        <taxon>Idiomarinaceae</taxon>
        <taxon>Pseudidiomarina</taxon>
    </lineage>
</organism>
<evidence type="ECO:0000256" key="2">
    <source>
        <dbReference type="ARBA" id="ARBA00012052"/>
    </source>
</evidence>
<accession>A0A1Y6EMZ6</accession>
<gene>
    <name evidence="10" type="primary">ispE</name>
    <name evidence="13" type="ORF">SAMN06297229_0939</name>
</gene>
<name>A0A1Y6EMZ6_9GAMM</name>
<dbReference type="HAMAP" id="MF_00061">
    <property type="entry name" value="IspE"/>
    <property type="match status" value="1"/>
</dbReference>
<feature type="binding site" evidence="10">
    <location>
        <begin position="98"/>
        <end position="108"/>
    </location>
    <ligand>
        <name>ATP</name>
        <dbReference type="ChEBI" id="CHEBI:30616"/>
    </ligand>
</feature>
<dbReference type="InterPro" id="IPR020568">
    <property type="entry name" value="Ribosomal_Su5_D2-typ_SF"/>
</dbReference>
<dbReference type="EMBL" id="FXWH01000001">
    <property type="protein sequence ID" value="SMQ63947.1"/>
    <property type="molecule type" value="Genomic_DNA"/>
</dbReference>
<dbReference type="NCBIfam" id="TIGR00154">
    <property type="entry name" value="ispE"/>
    <property type="match status" value="1"/>
</dbReference>
<evidence type="ECO:0000256" key="8">
    <source>
        <dbReference type="ARBA" id="ARBA00023229"/>
    </source>
</evidence>
<keyword evidence="8 10" id="KW-0414">Isoprene biosynthesis</keyword>
<feature type="domain" description="GHMP kinase C-terminal" evidence="12">
    <location>
        <begin position="207"/>
        <end position="260"/>
    </location>
</feature>
<evidence type="ECO:0000256" key="10">
    <source>
        <dbReference type="HAMAP-Rule" id="MF_00061"/>
    </source>
</evidence>
<dbReference type="Pfam" id="PF08544">
    <property type="entry name" value="GHMP_kinases_C"/>
    <property type="match status" value="1"/>
</dbReference>
<keyword evidence="5 10" id="KW-0547">Nucleotide-binding</keyword>
<evidence type="ECO:0000259" key="11">
    <source>
        <dbReference type="Pfam" id="PF00288"/>
    </source>
</evidence>
<keyword evidence="6 10" id="KW-0418">Kinase</keyword>
<dbReference type="GO" id="GO:0050515">
    <property type="term" value="F:4-(cytidine 5'-diphospho)-2-C-methyl-D-erythritol kinase activity"/>
    <property type="evidence" value="ECO:0007669"/>
    <property type="project" value="UniProtKB-UniRule"/>
</dbReference>
<evidence type="ECO:0000313" key="14">
    <source>
        <dbReference type="Proteomes" id="UP000194450"/>
    </source>
</evidence>
<proteinExistence type="inferred from homology"/>
<dbReference type="UniPathway" id="UPA00056">
    <property type="reaction ID" value="UER00094"/>
</dbReference>
<dbReference type="RefSeq" id="WP_086434071.1">
    <property type="nucleotide sequence ID" value="NZ_FXWH01000001.1"/>
</dbReference>
<comment type="similarity">
    <text evidence="1 10">Belongs to the GHMP kinase family. IspE subfamily.</text>
</comment>
<feature type="active site" evidence="10">
    <location>
        <position position="140"/>
    </location>
</feature>
<dbReference type="PIRSF" id="PIRSF010376">
    <property type="entry name" value="IspE"/>
    <property type="match status" value="1"/>
</dbReference>
<evidence type="ECO:0000256" key="4">
    <source>
        <dbReference type="ARBA" id="ARBA00022679"/>
    </source>
</evidence>
<keyword evidence="14" id="KW-1185">Reference proteome</keyword>
<dbReference type="Gene3D" id="3.30.230.10">
    <property type="match status" value="1"/>
</dbReference>
<comment type="function">
    <text evidence="10">Catalyzes the phosphorylation of the position 2 hydroxy group of 4-diphosphocytidyl-2C-methyl-D-erythritol.</text>
</comment>
<evidence type="ECO:0000256" key="7">
    <source>
        <dbReference type="ARBA" id="ARBA00022840"/>
    </source>
</evidence>
<dbReference type="PANTHER" id="PTHR43527:SF2">
    <property type="entry name" value="4-DIPHOSPHOCYTIDYL-2-C-METHYL-D-ERYTHRITOL KINASE, CHLOROPLASTIC"/>
    <property type="match status" value="1"/>
</dbReference>
<dbReference type="AlphaFoldDB" id="A0A1Y6EMZ6"/>
<feature type="domain" description="GHMP kinase N-terminal" evidence="11">
    <location>
        <begin position="69"/>
        <end position="148"/>
    </location>
</feature>
<dbReference type="InterPro" id="IPR013750">
    <property type="entry name" value="GHMP_kinase_C_dom"/>
</dbReference>
<sequence>MDAAQLTVSAPAKLNLFLHILGRRDNGYHELQTVFQFLDFSDTLHFSLTPTVNEIRLLDSPADVAPTDNLIYKAARALQQWHNQPLPGVAIRLEKRIPMGGGLGGGSSDAASTLLALRQLWQLAISDAEVAELGLALGADVPVFLFGQAAFAEGIGERLQPVNPEPYWYLVIHPQVHVSTAEVFQHPQLPRQTKALQLHDWNLHNTRNDCQQLVSKLHPEVAKAIAWLLEYAPARLTGTGACVFGCFTSQTEAMQALTQLPPNWNGFVARGLNQSPVGSELELAMQSKPTTRPEV</sequence>
<evidence type="ECO:0000313" key="13">
    <source>
        <dbReference type="EMBL" id="SMQ63947.1"/>
    </source>
</evidence>